<name>A0ABP7T9S4_9ACTN</name>
<dbReference type="EMBL" id="BAAAZX010000034">
    <property type="protein sequence ID" value="GAA4023175.1"/>
    <property type="molecule type" value="Genomic_DNA"/>
</dbReference>
<dbReference type="Proteomes" id="UP001500456">
    <property type="component" value="Unassembled WGS sequence"/>
</dbReference>
<keyword evidence="2" id="KW-1185">Reference proteome</keyword>
<protein>
    <submittedName>
        <fullName evidence="1">Uncharacterized protein</fullName>
    </submittedName>
</protein>
<evidence type="ECO:0000313" key="1">
    <source>
        <dbReference type="EMBL" id="GAA4023175.1"/>
    </source>
</evidence>
<accession>A0ABP7T9S4</accession>
<sequence>MSCVALIRDFLRQATRCGEGARETAVARAVAAGADPVGTAVVRIREVPLSYGSRRSIRVAVKAVGPLTAPR</sequence>
<comment type="caution">
    <text evidence="1">The sequence shown here is derived from an EMBL/GenBank/DDBJ whole genome shotgun (WGS) entry which is preliminary data.</text>
</comment>
<gene>
    <name evidence="1" type="ORF">GCM10022232_80410</name>
</gene>
<evidence type="ECO:0000313" key="2">
    <source>
        <dbReference type="Proteomes" id="UP001500456"/>
    </source>
</evidence>
<organism evidence="1 2">
    <name type="scientific">Streptomyces plumbiresistens</name>
    <dbReference type="NCBI Taxonomy" id="511811"/>
    <lineage>
        <taxon>Bacteria</taxon>
        <taxon>Bacillati</taxon>
        <taxon>Actinomycetota</taxon>
        <taxon>Actinomycetes</taxon>
        <taxon>Kitasatosporales</taxon>
        <taxon>Streptomycetaceae</taxon>
        <taxon>Streptomyces</taxon>
    </lineage>
</organism>
<reference evidence="2" key="1">
    <citation type="journal article" date="2019" name="Int. J. Syst. Evol. Microbiol.">
        <title>The Global Catalogue of Microorganisms (GCM) 10K type strain sequencing project: providing services to taxonomists for standard genome sequencing and annotation.</title>
        <authorList>
            <consortium name="The Broad Institute Genomics Platform"/>
            <consortium name="The Broad Institute Genome Sequencing Center for Infectious Disease"/>
            <person name="Wu L."/>
            <person name="Ma J."/>
        </authorList>
    </citation>
    <scope>NUCLEOTIDE SEQUENCE [LARGE SCALE GENOMIC DNA]</scope>
    <source>
        <strain evidence="2">JCM 16924</strain>
    </source>
</reference>
<proteinExistence type="predicted"/>